<sequence>MAVNGSIDGERRRKELAELIRSSGEISIERARDLFEVSAMTIRRDLEVLEHEGAVRRVRGGAVVAPTPRSYDDRLAVRATAKRTIAKKALELVPPRGTISLDASTTVNALAEIIGERAGLVVCTNSIQTFELLGRCRGVEAHLTGGTREPETGSLVGPIANASARLLHARVFFASADAFDTATGTSEASLAEAEVKRRLAASADRTVLCLDSSKLGKRSTAMALETGDVSALITELSPDDARLDPYRDRLDVI</sequence>
<dbReference type="Pfam" id="PF08220">
    <property type="entry name" value="HTH_DeoR"/>
    <property type="match status" value="1"/>
</dbReference>
<dbReference type="PROSITE" id="PS00894">
    <property type="entry name" value="HTH_DEOR_1"/>
    <property type="match status" value="1"/>
</dbReference>
<dbReference type="RefSeq" id="WP_208045863.1">
    <property type="nucleotide sequence ID" value="NZ_JAGDYL010000013.1"/>
</dbReference>
<organism evidence="5 6">
    <name type="scientific">Leucobacter ruminantium</name>
    <dbReference type="NCBI Taxonomy" id="1289170"/>
    <lineage>
        <taxon>Bacteria</taxon>
        <taxon>Bacillati</taxon>
        <taxon>Actinomycetota</taxon>
        <taxon>Actinomycetes</taxon>
        <taxon>Micrococcales</taxon>
        <taxon>Microbacteriaceae</taxon>
        <taxon>Leucobacter</taxon>
    </lineage>
</organism>
<dbReference type="EMBL" id="JAGDYL010000013">
    <property type="protein sequence ID" value="MBO1805384.1"/>
    <property type="molecule type" value="Genomic_DNA"/>
</dbReference>
<dbReference type="PANTHER" id="PTHR30363:SF44">
    <property type="entry name" value="AGA OPERON TRANSCRIPTIONAL REPRESSOR-RELATED"/>
    <property type="match status" value="1"/>
</dbReference>
<dbReference type="Proteomes" id="UP000664398">
    <property type="component" value="Unassembled WGS sequence"/>
</dbReference>
<proteinExistence type="predicted"/>
<evidence type="ECO:0000313" key="6">
    <source>
        <dbReference type="Proteomes" id="UP000664398"/>
    </source>
</evidence>
<evidence type="ECO:0000256" key="2">
    <source>
        <dbReference type="ARBA" id="ARBA00023125"/>
    </source>
</evidence>
<reference evidence="5" key="1">
    <citation type="submission" date="2021-03" db="EMBL/GenBank/DDBJ databases">
        <title>Leucobacter chromiisoli sp. nov., isolated from chromium-containing soil of chemical plant.</title>
        <authorList>
            <person name="Xu Z."/>
        </authorList>
    </citation>
    <scope>NUCLEOTIDE SEQUENCE</scope>
    <source>
        <strain evidence="5">A2</strain>
    </source>
</reference>
<evidence type="ECO:0000256" key="1">
    <source>
        <dbReference type="ARBA" id="ARBA00023015"/>
    </source>
</evidence>
<dbReference type="InterPro" id="IPR036388">
    <property type="entry name" value="WH-like_DNA-bd_sf"/>
</dbReference>
<dbReference type="GO" id="GO:0003700">
    <property type="term" value="F:DNA-binding transcription factor activity"/>
    <property type="evidence" value="ECO:0007669"/>
    <property type="project" value="InterPro"/>
</dbReference>
<dbReference type="InterPro" id="IPR001034">
    <property type="entry name" value="DeoR_HTH"/>
</dbReference>
<name>A0A939LV69_9MICO</name>
<dbReference type="InterPro" id="IPR018356">
    <property type="entry name" value="Tscrpt_reg_HTH_DeoR_CS"/>
</dbReference>
<dbReference type="GO" id="GO:0003677">
    <property type="term" value="F:DNA binding"/>
    <property type="evidence" value="ECO:0007669"/>
    <property type="project" value="UniProtKB-KW"/>
</dbReference>
<dbReference type="SMART" id="SM01134">
    <property type="entry name" value="DeoRC"/>
    <property type="match status" value="1"/>
</dbReference>
<keyword evidence="2" id="KW-0238">DNA-binding</keyword>
<dbReference type="PANTHER" id="PTHR30363">
    <property type="entry name" value="HTH-TYPE TRANSCRIPTIONAL REGULATOR SRLR-RELATED"/>
    <property type="match status" value="1"/>
</dbReference>
<evidence type="ECO:0000259" key="4">
    <source>
        <dbReference type="PROSITE" id="PS51000"/>
    </source>
</evidence>
<dbReference type="Pfam" id="PF00455">
    <property type="entry name" value="DeoRC"/>
    <property type="match status" value="1"/>
</dbReference>
<keyword evidence="1" id="KW-0805">Transcription regulation</keyword>
<dbReference type="InterPro" id="IPR014036">
    <property type="entry name" value="DeoR-like_C"/>
</dbReference>
<dbReference type="InterPro" id="IPR037171">
    <property type="entry name" value="NagB/RpiA_transferase-like"/>
</dbReference>
<dbReference type="AlphaFoldDB" id="A0A939LV69"/>
<comment type="caution">
    <text evidence="5">The sequence shown here is derived from an EMBL/GenBank/DDBJ whole genome shotgun (WGS) entry which is preliminary data.</text>
</comment>
<dbReference type="PROSITE" id="PS51000">
    <property type="entry name" value="HTH_DEOR_2"/>
    <property type="match status" value="1"/>
</dbReference>
<dbReference type="SUPFAM" id="SSF46785">
    <property type="entry name" value="Winged helix' DNA-binding domain"/>
    <property type="match status" value="1"/>
</dbReference>
<keyword evidence="6" id="KW-1185">Reference proteome</keyword>
<keyword evidence="3" id="KW-0804">Transcription</keyword>
<dbReference type="InterPro" id="IPR050313">
    <property type="entry name" value="Carb_Metab_HTH_regulators"/>
</dbReference>
<feature type="domain" description="HTH deoR-type" evidence="4">
    <location>
        <begin position="9"/>
        <end position="64"/>
    </location>
</feature>
<dbReference type="InterPro" id="IPR036390">
    <property type="entry name" value="WH_DNA-bd_sf"/>
</dbReference>
<protein>
    <submittedName>
        <fullName evidence="5">DeoR/GlpR transcriptional regulator</fullName>
    </submittedName>
</protein>
<dbReference type="Gene3D" id="3.40.50.1360">
    <property type="match status" value="1"/>
</dbReference>
<dbReference type="PRINTS" id="PR00037">
    <property type="entry name" value="HTHLACR"/>
</dbReference>
<evidence type="ECO:0000313" key="5">
    <source>
        <dbReference type="EMBL" id="MBO1805384.1"/>
    </source>
</evidence>
<dbReference type="SMART" id="SM00420">
    <property type="entry name" value="HTH_DEOR"/>
    <property type="match status" value="1"/>
</dbReference>
<dbReference type="SUPFAM" id="SSF100950">
    <property type="entry name" value="NagB/RpiA/CoA transferase-like"/>
    <property type="match status" value="1"/>
</dbReference>
<gene>
    <name evidence="5" type="ORF">J4H91_08640</name>
</gene>
<dbReference type="Gene3D" id="1.10.10.10">
    <property type="entry name" value="Winged helix-like DNA-binding domain superfamily/Winged helix DNA-binding domain"/>
    <property type="match status" value="1"/>
</dbReference>
<evidence type="ECO:0000256" key="3">
    <source>
        <dbReference type="ARBA" id="ARBA00023163"/>
    </source>
</evidence>
<accession>A0A939LV69</accession>